<dbReference type="InterPro" id="IPR001387">
    <property type="entry name" value="Cro/C1-type_HTH"/>
</dbReference>
<protein>
    <submittedName>
        <fullName evidence="4">Transcriptional regulator</fullName>
    </submittedName>
</protein>
<keyword evidence="2" id="KW-0175">Coiled coil</keyword>
<dbReference type="Pfam" id="PF01381">
    <property type="entry name" value="HTH_3"/>
    <property type="match status" value="1"/>
</dbReference>
<dbReference type="InterPro" id="IPR010982">
    <property type="entry name" value="Lambda_DNA-bd_dom_sf"/>
</dbReference>
<sequence>MAEDEAAGAEDGAAGWFSEATATFGDRMAGAREAAGLSQEDLARRLGVRLKTVQAWEDDLSEPRANRLQMMAGMLNVSLRWLLTGEGEGLEGPSHPGALTGKARDALAELSRMRAQMLALAQEMGHLEKRMRGLMREEAE</sequence>
<evidence type="ECO:0000256" key="1">
    <source>
        <dbReference type="ARBA" id="ARBA00023125"/>
    </source>
</evidence>
<dbReference type="Proteomes" id="UP000241010">
    <property type="component" value="Unassembled WGS sequence"/>
</dbReference>
<feature type="coiled-coil region" evidence="2">
    <location>
        <begin position="103"/>
        <end position="137"/>
    </location>
</feature>
<dbReference type="AlphaFoldDB" id="A0A2T4JR38"/>
<evidence type="ECO:0000259" key="3">
    <source>
        <dbReference type="PROSITE" id="PS50943"/>
    </source>
</evidence>
<dbReference type="Gene3D" id="1.10.260.40">
    <property type="entry name" value="lambda repressor-like DNA-binding domains"/>
    <property type="match status" value="1"/>
</dbReference>
<organism evidence="4 5">
    <name type="scientific">Cereibacter changlensis JA139</name>
    <dbReference type="NCBI Taxonomy" id="1188249"/>
    <lineage>
        <taxon>Bacteria</taxon>
        <taxon>Pseudomonadati</taxon>
        <taxon>Pseudomonadota</taxon>
        <taxon>Alphaproteobacteria</taxon>
        <taxon>Rhodobacterales</taxon>
        <taxon>Paracoccaceae</taxon>
        <taxon>Cereibacter</taxon>
    </lineage>
</organism>
<evidence type="ECO:0000313" key="5">
    <source>
        <dbReference type="Proteomes" id="UP000241010"/>
    </source>
</evidence>
<reference evidence="4 5" key="1">
    <citation type="submission" date="2018-03" db="EMBL/GenBank/DDBJ databases">
        <title>Cereibacter changlensis.</title>
        <authorList>
            <person name="Meyer T.E."/>
            <person name="Miller S."/>
            <person name="Lodha T."/>
            <person name="Gandham S."/>
            <person name="Chintalapati S."/>
            <person name="Chintalapati V.R."/>
        </authorList>
    </citation>
    <scope>NUCLEOTIDE SEQUENCE [LARGE SCALE GENOMIC DNA]</scope>
    <source>
        <strain evidence="4 5">JA139</strain>
    </source>
</reference>
<evidence type="ECO:0000256" key="2">
    <source>
        <dbReference type="SAM" id="Coils"/>
    </source>
</evidence>
<evidence type="ECO:0000313" key="4">
    <source>
        <dbReference type="EMBL" id="PTE20375.1"/>
    </source>
</evidence>
<dbReference type="SUPFAM" id="SSF47413">
    <property type="entry name" value="lambda repressor-like DNA-binding domains"/>
    <property type="match status" value="1"/>
</dbReference>
<dbReference type="EMBL" id="PZKG01000110">
    <property type="protein sequence ID" value="PTE20375.1"/>
    <property type="molecule type" value="Genomic_DNA"/>
</dbReference>
<keyword evidence="1" id="KW-0238">DNA-binding</keyword>
<gene>
    <name evidence="4" type="ORF">C5F48_17775</name>
</gene>
<dbReference type="CDD" id="cd00093">
    <property type="entry name" value="HTH_XRE"/>
    <property type="match status" value="1"/>
</dbReference>
<dbReference type="GO" id="GO:0003677">
    <property type="term" value="F:DNA binding"/>
    <property type="evidence" value="ECO:0007669"/>
    <property type="project" value="UniProtKB-KW"/>
</dbReference>
<dbReference type="PROSITE" id="PS50943">
    <property type="entry name" value="HTH_CROC1"/>
    <property type="match status" value="1"/>
</dbReference>
<dbReference type="RefSeq" id="WP_107665199.1">
    <property type="nucleotide sequence ID" value="NZ_PZKG01000110.1"/>
</dbReference>
<dbReference type="PANTHER" id="PTHR46558">
    <property type="entry name" value="TRACRIPTIONAL REGULATORY PROTEIN-RELATED-RELATED"/>
    <property type="match status" value="1"/>
</dbReference>
<proteinExistence type="predicted"/>
<name>A0A2T4JR38_9RHOB</name>
<feature type="domain" description="HTH cro/C1-type" evidence="3">
    <location>
        <begin position="28"/>
        <end position="82"/>
    </location>
</feature>
<accession>A0A2T4JR38</accession>
<dbReference type="SMART" id="SM00530">
    <property type="entry name" value="HTH_XRE"/>
    <property type="match status" value="1"/>
</dbReference>
<dbReference type="OrthoDB" id="5659783at2"/>
<dbReference type="PANTHER" id="PTHR46558:SF13">
    <property type="entry name" value="HTH-TYPE TRANSCRIPTIONAL REGULATOR IMMR"/>
    <property type="match status" value="1"/>
</dbReference>
<comment type="caution">
    <text evidence="4">The sequence shown here is derived from an EMBL/GenBank/DDBJ whole genome shotgun (WGS) entry which is preliminary data.</text>
</comment>
<keyword evidence="5" id="KW-1185">Reference proteome</keyword>